<dbReference type="InterPro" id="IPR024983">
    <property type="entry name" value="CHAT_dom"/>
</dbReference>
<feature type="domain" description="CHAT" evidence="1">
    <location>
        <begin position="824"/>
        <end position="969"/>
    </location>
</feature>
<evidence type="ECO:0000313" key="3">
    <source>
        <dbReference type="Proteomes" id="UP000662747"/>
    </source>
</evidence>
<dbReference type="InterPro" id="IPR041916">
    <property type="entry name" value="Anti_sigma_zinc_sf"/>
</dbReference>
<name>A0ABX7NMN1_9BACT</name>
<proteinExistence type="predicted"/>
<dbReference type="InterPro" id="IPR011990">
    <property type="entry name" value="TPR-like_helical_dom_sf"/>
</dbReference>
<dbReference type="SUPFAM" id="SSF48452">
    <property type="entry name" value="TPR-like"/>
    <property type="match status" value="1"/>
</dbReference>
<dbReference type="Gene3D" id="1.25.40.10">
    <property type="entry name" value="Tetratricopeptide repeat domain"/>
    <property type="match status" value="1"/>
</dbReference>
<reference evidence="2 3" key="1">
    <citation type="submission" date="2021-02" db="EMBL/GenBank/DDBJ databases">
        <title>De Novo genome assembly of isolated myxobacteria.</title>
        <authorList>
            <person name="Stevens D.C."/>
        </authorList>
    </citation>
    <scope>NUCLEOTIDE SEQUENCE [LARGE SCALE GENOMIC DNA]</scope>
    <source>
        <strain evidence="3">SCPEA02</strain>
    </source>
</reference>
<dbReference type="Pfam" id="PF12770">
    <property type="entry name" value="CHAT"/>
    <property type="match status" value="1"/>
</dbReference>
<evidence type="ECO:0000313" key="2">
    <source>
        <dbReference type="EMBL" id="QSQ19908.1"/>
    </source>
</evidence>
<keyword evidence="3" id="KW-1185">Reference proteome</keyword>
<dbReference type="RefSeq" id="WP_206721489.1">
    <property type="nucleotide sequence ID" value="NZ_CP071090.1"/>
</dbReference>
<dbReference type="EMBL" id="CP071090">
    <property type="protein sequence ID" value="QSQ19908.1"/>
    <property type="molecule type" value="Genomic_DNA"/>
</dbReference>
<dbReference type="Proteomes" id="UP000662747">
    <property type="component" value="Chromosome"/>
</dbReference>
<protein>
    <submittedName>
        <fullName evidence="2">CHAT domain-containing protein</fullName>
    </submittedName>
</protein>
<gene>
    <name evidence="2" type="ORF">JY651_32105</name>
</gene>
<organism evidence="2 3">
    <name type="scientific">Pyxidicoccus parkwayensis</name>
    <dbReference type="NCBI Taxonomy" id="2813578"/>
    <lineage>
        <taxon>Bacteria</taxon>
        <taxon>Pseudomonadati</taxon>
        <taxon>Myxococcota</taxon>
        <taxon>Myxococcia</taxon>
        <taxon>Myxococcales</taxon>
        <taxon>Cystobacterineae</taxon>
        <taxon>Myxococcaceae</taxon>
        <taxon>Pyxidicoccus</taxon>
    </lineage>
</organism>
<evidence type="ECO:0000259" key="1">
    <source>
        <dbReference type="Pfam" id="PF12770"/>
    </source>
</evidence>
<sequence length="981" mass="108328">MATLCETVGRFVDGELGTEEAEAFRQHIPDCDTCQREMTELLQLKLLLRGQLERDARPAPEPLPPAPIPLFRRRSFVATLSALAASVLVVFGVRQLMPSGPPQDAWLVQRPERLLEARLGYPRADVYRPPASKTMSNNGAVEDLPHAAFAWLEEHDDVHGLAAAYLVRDAPGFAEHALQKLTELKVRSPEVENDRAVALLLAGRHKEALLLLDGVLREHPRHAQALWNRGLVLRELGLPLMAARSFSDVSALGEPGWADEAARKAEELRRATFGRRDRWKVACEAGKSLLDAPPDNLPRGFALQPIARLYFYDAIRAAPNRERVLALLPLAQELDARAGNTVLDAYVHRVAAADFTRRAPLARSYAALSRELPSREDHANFLKALRQSSEEDILLGSLLTPYTSARELDLFSAMARDARDSWFPLLAAETRAKRDLSEGHPKQALKALQDAGKLCPARGLEYRCLSMELLFADLYRQRHMVDDALDHAERGWKQARATNEWRMEEDLLWLLAQLARVVNDGSLTRAYLGEYLERGQGDPDAQRRAHQDLANMAFQELRVDEARREIDAALATGLPLSSSGAFVLADISRLKRAPGDEVHLNRALETARSRLGTGEHAVATHVLGRFFLEQDPERGRALLWHAIEEAEAPELKEDAAARRARAYSYTSLLHDAGRRGDFKAALDLFAKERGTRLPGQCLLAVTADSERTLLLVLSPSGELLGRFDESRRQPLPPRLEGLVPENLLAALRECSRVEVLARPPLHGRAGLLPPGMAWSYLTRTAPPAVQRTGPAVHLVVSGVALPPGSTLKRLNTWTPSFGPDEQPITLSEMEATPSRVLDAMRDATEIDLVAHGVINGTSDSSYLMLAPGPEDPEPELSVPQVRHASLRGAPFVVLAACHAAHTTYSLDTPFSLPAAFIDAGARGVLAATVEIPDLEAAAFFNAVRERIRSGAPPALALRDERMKWREQQRGASWLDNVLLFE</sequence>
<dbReference type="Gene3D" id="1.10.10.1320">
    <property type="entry name" value="Anti-sigma factor, zinc-finger domain"/>
    <property type="match status" value="1"/>
</dbReference>
<accession>A0ABX7NMN1</accession>